<organism evidence="2 3">
    <name type="scientific">Leptospira kobayashii</name>
    <dbReference type="NCBI Taxonomy" id="1917830"/>
    <lineage>
        <taxon>Bacteria</taxon>
        <taxon>Pseudomonadati</taxon>
        <taxon>Spirochaetota</taxon>
        <taxon>Spirochaetia</taxon>
        <taxon>Leptospirales</taxon>
        <taxon>Leptospiraceae</taxon>
        <taxon>Leptospira</taxon>
    </lineage>
</organism>
<evidence type="ECO:0000256" key="1">
    <source>
        <dbReference type="SAM" id="Phobius"/>
    </source>
</evidence>
<keyword evidence="1" id="KW-0472">Membrane</keyword>
<reference evidence="2 3" key="1">
    <citation type="submission" date="2021-08" db="EMBL/GenBank/DDBJ databases">
        <title>Complete genome sequence of Leptospira kobayashii strain E30.</title>
        <authorList>
            <person name="Nakao R."/>
            <person name="Nakamura S."/>
            <person name="Masuzawa T."/>
            <person name="Koizumi N."/>
        </authorList>
    </citation>
    <scope>NUCLEOTIDE SEQUENCE [LARGE SCALE GENOMIC DNA]</scope>
    <source>
        <strain evidence="2 3">E30</strain>
    </source>
</reference>
<evidence type="ECO:0000313" key="2">
    <source>
        <dbReference type="EMBL" id="BDA77328.1"/>
    </source>
</evidence>
<sequence>MNENLKSKLDQTIDQLIQDPQFSKRVASRVLKAADQQLMPANNGFPIKWIYAVASAFFFAIGISQFLNFEIEEENYSPLSQDSAIEISAPEKSESLWEQTDSIILTTFGSR</sequence>
<gene>
    <name evidence="2" type="ORF">LPTSP3_g02580</name>
</gene>
<evidence type="ECO:0008006" key="4">
    <source>
        <dbReference type="Google" id="ProtNLM"/>
    </source>
</evidence>
<name>A0ABM7UFV8_9LEPT</name>
<keyword evidence="3" id="KW-1185">Reference proteome</keyword>
<dbReference type="EMBL" id="AP025028">
    <property type="protein sequence ID" value="BDA77328.1"/>
    <property type="molecule type" value="Genomic_DNA"/>
</dbReference>
<feature type="transmembrane region" description="Helical" evidence="1">
    <location>
        <begin position="49"/>
        <end position="69"/>
    </location>
</feature>
<accession>A0ABM7UFV8</accession>
<dbReference type="RefSeq" id="WP_109021937.1">
    <property type="nucleotide sequence ID" value="NZ_AP025028.1"/>
</dbReference>
<keyword evidence="1" id="KW-1133">Transmembrane helix</keyword>
<dbReference type="Proteomes" id="UP000245263">
    <property type="component" value="Chromosome 1"/>
</dbReference>
<proteinExistence type="predicted"/>
<protein>
    <recommendedName>
        <fullName evidence="4">DUF3619 family protein</fullName>
    </recommendedName>
</protein>
<evidence type="ECO:0000313" key="3">
    <source>
        <dbReference type="Proteomes" id="UP000245263"/>
    </source>
</evidence>
<keyword evidence="1" id="KW-0812">Transmembrane</keyword>